<evidence type="ECO:0000256" key="7">
    <source>
        <dbReference type="SAM" id="Phobius"/>
    </source>
</evidence>
<evidence type="ECO:0000256" key="3">
    <source>
        <dbReference type="ARBA" id="ARBA00022723"/>
    </source>
</evidence>
<keyword evidence="6" id="KW-0503">Monooxygenase</keyword>
<dbReference type="InterPro" id="IPR053007">
    <property type="entry name" value="CYP450_monoxygenase_sec-met"/>
</dbReference>
<comment type="cofactor">
    <cofactor evidence="1 5">
        <name>heme</name>
        <dbReference type="ChEBI" id="CHEBI:30413"/>
    </cofactor>
</comment>
<keyword evidence="9" id="KW-1185">Reference proteome</keyword>
<dbReference type="GO" id="GO:0005506">
    <property type="term" value="F:iron ion binding"/>
    <property type="evidence" value="ECO:0007669"/>
    <property type="project" value="InterPro"/>
</dbReference>
<protein>
    <submittedName>
        <fullName evidence="8">Cytochrome P450</fullName>
    </submittedName>
</protein>
<keyword evidence="4 5" id="KW-0408">Iron</keyword>
<proteinExistence type="inferred from homology"/>
<dbReference type="GO" id="GO:0004497">
    <property type="term" value="F:monooxygenase activity"/>
    <property type="evidence" value="ECO:0007669"/>
    <property type="project" value="UniProtKB-KW"/>
</dbReference>
<dbReference type="PROSITE" id="PS00086">
    <property type="entry name" value="CYTOCHROME_P450"/>
    <property type="match status" value="1"/>
</dbReference>
<dbReference type="InterPro" id="IPR036396">
    <property type="entry name" value="Cyt_P450_sf"/>
</dbReference>
<evidence type="ECO:0000256" key="1">
    <source>
        <dbReference type="ARBA" id="ARBA00001971"/>
    </source>
</evidence>
<dbReference type="InterPro" id="IPR002403">
    <property type="entry name" value="Cyt_P450_E_grp-IV"/>
</dbReference>
<dbReference type="Proteomes" id="UP000800097">
    <property type="component" value="Unassembled WGS sequence"/>
</dbReference>
<evidence type="ECO:0000256" key="6">
    <source>
        <dbReference type="RuleBase" id="RU000461"/>
    </source>
</evidence>
<keyword evidence="7" id="KW-0812">Transmembrane</keyword>
<keyword evidence="7" id="KW-0472">Membrane</keyword>
<dbReference type="PANTHER" id="PTHR47582:SF1">
    <property type="entry name" value="P450, PUTATIVE (EUROFUNG)-RELATED"/>
    <property type="match status" value="1"/>
</dbReference>
<dbReference type="SUPFAM" id="SSF48264">
    <property type="entry name" value="Cytochrome P450"/>
    <property type="match status" value="1"/>
</dbReference>
<dbReference type="OrthoDB" id="1470350at2759"/>
<keyword evidence="6" id="KW-0560">Oxidoreductase</keyword>
<keyword evidence="3 5" id="KW-0479">Metal-binding</keyword>
<evidence type="ECO:0000256" key="5">
    <source>
        <dbReference type="PIRSR" id="PIRSR602403-1"/>
    </source>
</evidence>
<dbReference type="AlphaFoldDB" id="A0A6A6JGY5"/>
<dbReference type="PANTHER" id="PTHR47582">
    <property type="entry name" value="P450, PUTATIVE (EUROFUNG)-RELATED"/>
    <property type="match status" value="1"/>
</dbReference>
<sequence>MAHGGFLTRLARSINFDSKEYIVFFVVVTVLLLLYRTFRTSLDPREPPAIAPRPPIIGHLLGLYRHHAMYFKHLYDKNPDNPIVTLPSPTGKVYAVFTPELQQTVARSRLFQRTEGNFTTRIFGVEQWVLDAVDEQTAEQIMASTAAGLSGEGLKKMNRRALGYISERLNAVDKQKGEQIPNLYLWIRHLLSTATSKAVWGLYSPYNEPGLIDTQWAFEGNMQLLMPGILPRLIGRTAYNARTKIHAALKRWYEAGHDQDADPRTGPADYVRQRAALLRKEGLHPADFSKLEITIMHGATSNTVPTLFWVVSFIFLRPELVKELRDEASITVFGTKEFTPSPNGSVIDVPVAKLEERSPLLLACYREAIRLASQPITVRKVAKDFTVSDPLTSRTYLFKKDADVMLPATTLHRSPSIWGMDGDDFNPHRFLPSRSKNEEEKRAERRQGAYMPFGGGKHMCPGRHFAWAEISGFVTALLLGYEIEGLKEENVRMADAKMGEAIAKPDIGGEGGSVGLGRGEGWEGVVWRFVV</sequence>
<accession>A0A6A6JGY5</accession>
<dbReference type="GO" id="GO:0020037">
    <property type="term" value="F:heme binding"/>
    <property type="evidence" value="ECO:0007669"/>
    <property type="project" value="InterPro"/>
</dbReference>
<dbReference type="GeneID" id="54548907"/>
<dbReference type="Pfam" id="PF00067">
    <property type="entry name" value="p450"/>
    <property type="match status" value="1"/>
</dbReference>
<dbReference type="CDD" id="cd11040">
    <property type="entry name" value="CYP7_CYP8-like"/>
    <property type="match status" value="1"/>
</dbReference>
<dbReference type="InterPro" id="IPR001128">
    <property type="entry name" value="Cyt_P450"/>
</dbReference>
<organism evidence="8 9">
    <name type="scientific">Westerdykella ornata</name>
    <dbReference type="NCBI Taxonomy" id="318751"/>
    <lineage>
        <taxon>Eukaryota</taxon>
        <taxon>Fungi</taxon>
        <taxon>Dikarya</taxon>
        <taxon>Ascomycota</taxon>
        <taxon>Pezizomycotina</taxon>
        <taxon>Dothideomycetes</taxon>
        <taxon>Pleosporomycetidae</taxon>
        <taxon>Pleosporales</taxon>
        <taxon>Sporormiaceae</taxon>
        <taxon>Westerdykella</taxon>
    </lineage>
</organism>
<feature type="binding site" description="axial binding residue" evidence="5">
    <location>
        <position position="460"/>
    </location>
    <ligand>
        <name>heme</name>
        <dbReference type="ChEBI" id="CHEBI:30413"/>
    </ligand>
    <ligandPart>
        <name>Fe</name>
        <dbReference type="ChEBI" id="CHEBI:18248"/>
    </ligandPart>
</feature>
<name>A0A6A6JGY5_WESOR</name>
<evidence type="ECO:0000313" key="8">
    <source>
        <dbReference type="EMBL" id="KAF2275228.1"/>
    </source>
</evidence>
<evidence type="ECO:0000256" key="2">
    <source>
        <dbReference type="ARBA" id="ARBA00010617"/>
    </source>
</evidence>
<evidence type="ECO:0000256" key="4">
    <source>
        <dbReference type="ARBA" id="ARBA00023004"/>
    </source>
</evidence>
<dbReference type="EMBL" id="ML986498">
    <property type="protein sequence ID" value="KAF2275228.1"/>
    <property type="molecule type" value="Genomic_DNA"/>
</dbReference>
<comment type="similarity">
    <text evidence="2 6">Belongs to the cytochrome P450 family.</text>
</comment>
<dbReference type="RefSeq" id="XP_033652767.1">
    <property type="nucleotide sequence ID" value="XM_033795732.1"/>
</dbReference>
<dbReference type="InterPro" id="IPR017972">
    <property type="entry name" value="Cyt_P450_CS"/>
</dbReference>
<dbReference type="GO" id="GO:0016705">
    <property type="term" value="F:oxidoreductase activity, acting on paired donors, with incorporation or reduction of molecular oxygen"/>
    <property type="evidence" value="ECO:0007669"/>
    <property type="project" value="InterPro"/>
</dbReference>
<dbReference type="Gene3D" id="1.10.630.10">
    <property type="entry name" value="Cytochrome P450"/>
    <property type="match status" value="1"/>
</dbReference>
<reference evidence="8" key="1">
    <citation type="journal article" date="2020" name="Stud. Mycol.">
        <title>101 Dothideomycetes genomes: a test case for predicting lifestyles and emergence of pathogens.</title>
        <authorList>
            <person name="Haridas S."/>
            <person name="Albert R."/>
            <person name="Binder M."/>
            <person name="Bloem J."/>
            <person name="Labutti K."/>
            <person name="Salamov A."/>
            <person name="Andreopoulos B."/>
            <person name="Baker S."/>
            <person name="Barry K."/>
            <person name="Bills G."/>
            <person name="Bluhm B."/>
            <person name="Cannon C."/>
            <person name="Castanera R."/>
            <person name="Culley D."/>
            <person name="Daum C."/>
            <person name="Ezra D."/>
            <person name="Gonzalez J."/>
            <person name="Henrissat B."/>
            <person name="Kuo A."/>
            <person name="Liang C."/>
            <person name="Lipzen A."/>
            <person name="Lutzoni F."/>
            <person name="Magnuson J."/>
            <person name="Mondo S."/>
            <person name="Nolan M."/>
            <person name="Ohm R."/>
            <person name="Pangilinan J."/>
            <person name="Park H.-J."/>
            <person name="Ramirez L."/>
            <person name="Alfaro M."/>
            <person name="Sun H."/>
            <person name="Tritt A."/>
            <person name="Yoshinaga Y."/>
            <person name="Zwiers L.-H."/>
            <person name="Turgeon B."/>
            <person name="Goodwin S."/>
            <person name="Spatafora J."/>
            <person name="Crous P."/>
            <person name="Grigoriev I."/>
        </authorList>
    </citation>
    <scope>NUCLEOTIDE SEQUENCE</scope>
    <source>
        <strain evidence="8">CBS 379.55</strain>
    </source>
</reference>
<dbReference type="PRINTS" id="PR00465">
    <property type="entry name" value="EP450IV"/>
</dbReference>
<evidence type="ECO:0000313" key="9">
    <source>
        <dbReference type="Proteomes" id="UP000800097"/>
    </source>
</evidence>
<keyword evidence="5 6" id="KW-0349">Heme</keyword>
<keyword evidence="7" id="KW-1133">Transmembrane helix</keyword>
<gene>
    <name evidence="8" type="ORF">EI97DRAFT_379795</name>
</gene>
<feature type="transmembrane region" description="Helical" evidence="7">
    <location>
        <begin position="21"/>
        <end position="38"/>
    </location>
</feature>